<dbReference type="RefSeq" id="WP_014842355.1">
    <property type="nucleotide sequence ID" value="NC_018139.1"/>
</dbReference>
<dbReference type="KEGG" id="lpo:LPO_2485"/>
<gene>
    <name evidence="1" type="ORF">LPO_2485</name>
</gene>
<evidence type="ECO:0008006" key="3">
    <source>
        <dbReference type="Google" id="ProtNLM"/>
    </source>
</evidence>
<evidence type="ECO:0000313" key="1">
    <source>
        <dbReference type="EMBL" id="CCD06459.1"/>
    </source>
</evidence>
<proteinExistence type="predicted"/>
<dbReference type="Proteomes" id="UP000010102">
    <property type="component" value="Chromosome"/>
</dbReference>
<name>A0AAV2UZF8_LEGPN</name>
<protein>
    <recommendedName>
        <fullName evidence="3">DUF3800 domain-containing protein</fullName>
    </recommendedName>
</protein>
<dbReference type="Pfam" id="PF12686">
    <property type="entry name" value="DUF3800"/>
    <property type="match status" value="1"/>
</dbReference>
<evidence type="ECO:0000313" key="2">
    <source>
        <dbReference type="Proteomes" id="UP000010102"/>
    </source>
</evidence>
<accession>A0AAV2UZF8</accession>
<reference evidence="1 2" key="1">
    <citation type="submission" date="2011-07" db="EMBL/GenBank/DDBJ databases">
        <authorList>
            <person name="Genoscope - CEA"/>
        </authorList>
    </citation>
    <scope>NUCLEOTIDE SEQUENCE [LARGE SCALE GENOMIC DNA]</scope>
    <source>
        <strain evidence="2">lorraine</strain>
    </source>
</reference>
<dbReference type="AlphaFoldDB" id="A0AAV2UZF8"/>
<dbReference type="InterPro" id="IPR024524">
    <property type="entry name" value="DUF3800"/>
</dbReference>
<sequence length="216" mass="24824">MQNDFVYNHQVKQAELIVEHIELLQHQSAKDGVQALASKLMTLSPQLYVQLLCHIELKLDVLHKAIPYYAQRIPMTLSHFKWLIDFKNAVKPDYEDLIQALTRVLLQTRSLHDPIPWVNEWNDRGLQNNILQDGGPTYLREVYKLPTSRDSNPLNLGKIFEKMEFIDSKKSVGIQIIDLISSGVRRCLKKEFHDNHTAAIWGPVEELTKSGISGKS</sequence>
<dbReference type="EMBL" id="FQ958210">
    <property type="protein sequence ID" value="CCD06459.1"/>
    <property type="molecule type" value="Genomic_DNA"/>
</dbReference>
<organism evidence="1 2">
    <name type="scientific">Legionella pneumophila subsp. pneumophila</name>
    <dbReference type="NCBI Taxonomy" id="91891"/>
    <lineage>
        <taxon>Bacteria</taxon>
        <taxon>Pseudomonadati</taxon>
        <taxon>Pseudomonadota</taxon>
        <taxon>Gammaproteobacteria</taxon>
        <taxon>Legionellales</taxon>
        <taxon>Legionellaceae</taxon>
        <taxon>Legionella</taxon>
    </lineage>
</organism>